<comment type="subcellular location">
    <subcellularLocation>
        <location evidence="1">Nucleus</location>
    </subcellularLocation>
</comment>
<evidence type="ECO:0000256" key="1">
    <source>
        <dbReference type="ARBA" id="ARBA00004123"/>
    </source>
</evidence>
<evidence type="ECO:0000259" key="4">
    <source>
        <dbReference type="Pfam" id="PF00808"/>
    </source>
</evidence>
<dbReference type="InterPro" id="IPR003958">
    <property type="entry name" value="CBFA_NFYB_domain"/>
</dbReference>
<accession>A0A8S1EAP6</accession>
<keyword evidence="2" id="KW-0539">Nucleus</keyword>
<evidence type="ECO:0000256" key="3">
    <source>
        <dbReference type="SAM" id="MobiDB-lite"/>
    </source>
</evidence>
<feature type="compositionally biased region" description="Polar residues" evidence="3">
    <location>
        <begin position="254"/>
        <end position="263"/>
    </location>
</feature>
<dbReference type="SUPFAM" id="SSF47113">
    <property type="entry name" value="Histone-fold"/>
    <property type="match status" value="1"/>
</dbReference>
<proteinExistence type="predicted"/>
<reference evidence="5 6" key="1">
    <citation type="submission" date="2020-04" db="EMBL/GenBank/DDBJ databases">
        <authorList>
            <person name="Laetsch R D."/>
            <person name="Stevens L."/>
            <person name="Kumar S."/>
            <person name="Blaxter L. M."/>
        </authorList>
    </citation>
    <scope>NUCLEOTIDE SEQUENCE [LARGE SCALE GENOMIC DNA]</scope>
</reference>
<gene>
    <name evidence="5" type="ORF">CBOVIS_LOCUS1089</name>
</gene>
<dbReference type="OrthoDB" id="653904at2759"/>
<dbReference type="PANTHER" id="PTHR10252:SF5">
    <property type="entry name" value="DR1-ASSOCIATED COREPRESSOR"/>
    <property type="match status" value="1"/>
</dbReference>
<dbReference type="Gene3D" id="1.10.20.10">
    <property type="entry name" value="Histone, subunit A"/>
    <property type="match status" value="1"/>
</dbReference>
<dbReference type="EMBL" id="CADEPM010000001">
    <property type="protein sequence ID" value="CAB3397717.1"/>
    <property type="molecule type" value="Genomic_DNA"/>
</dbReference>
<evidence type="ECO:0000256" key="2">
    <source>
        <dbReference type="ARBA" id="ARBA00023242"/>
    </source>
</evidence>
<dbReference type="InterPro" id="IPR050568">
    <property type="entry name" value="Transcr_DNA_Rep_Reg"/>
</dbReference>
<evidence type="ECO:0000313" key="5">
    <source>
        <dbReference type="EMBL" id="CAB3397717.1"/>
    </source>
</evidence>
<dbReference type="PANTHER" id="PTHR10252">
    <property type="entry name" value="HISTONE-LIKE TRANSCRIPTION FACTOR CCAAT-RELATED"/>
    <property type="match status" value="1"/>
</dbReference>
<sequence>MDATTHKSQFAVPLMPPTFVNQGEIYNVNSVPSNTQMLPSTSTSNFAVPQINNAQNAINSSAAGVIRRRRFSTAKIQPTRIKKVMQSDEEIGRMVQSVPVSIGRAMEHFAEKFLQAAADATLCSNSKTLTPQHMKQAMISTPHFAFLETILGEVALPKPSFDAAVSKYVTNIKEEMDLKEKMNMEAATLAQAQFPINDDQNTILMQQNAFQNVLLPKSELDTAEITMSPITPTTSLTNGMMEMLRTASKQIAATNASTPSSVRLNGIKRLSTDSFGPDDGSEKPKRGRPKKKKPDNLRCIDDDLVDEATKNIAKEDKDREMMPPPSLPIGAIPRQ</sequence>
<evidence type="ECO:0000313" key="6">
    <source>
        <dbReference type="Proteomes" id="UP000494206"/>
    </source>
</evidence>
<dbReference type="GO" id="GO:0016251">
    <property type="term" value="F:RNA polymerase II general transcription initiation factor activity"/>
    <property type="evidence" value="ECO:0007669"/>
    <property type="project" value="TreeGrafter"/>
</dbReference>
<protein>
    <recommendedName>
        <fullName evidence="4">Transcription factor CBF/NF-Y/archaeal histone domain-containing protein</fullName>
    </recommendedName>
</protein>
<dbReference type="GO" id="GO:0001046">
    <property type="term" value="F:core promoter sequence-specific DNA binding"/>
    <property type="evidence" value="ECO:0007669"/>
    <property type="project" value="TreeGrafter"/>
</dbReference>
<dbReference type="AlphaFoldDB" id="A0A8S1EAP6"/>
<feature type="compositionally biased region" description="Basic and acidic residues" evidence="3">
    <location>
        <begin position="294"/>
        <end position="321"/>
    </location>
</feature>
<dbReference type="GO" id="GO:0046982">
    <property type="term" value="F:protein heterodimerization activity"/>
    <property type="evidence" value="ECO:0007669"/>
    <property type="project" value="InterPro"/>
</dbReference>
<dbReference type="InterPro" id="IPR009072">
    <property type="entry name" value="Histone-fold"/>
</dbReference>
<dbReference type="GO" id="GO:0017054">
    <property type="term" value="C:negative cofactor 2 complex"/>
    <property type="evidence" value="ECO:0007669"/>
    <property type="project" value="TreeGrafter"/>
</dbReference>
<dbReference type="CDD" id="cd22906">
    <property type="entry name" value="HFD_DRAP1"/>
    <property type="match status" value="1"/>
</dbReference>
<feature type="region of interest" description="Disordered" evidence="3">
    <location>
        <begin position="254"/>
        <end position="335"/>
    </location>
</feature>
<organism evidence="5 6">
    <name type="scientific">Caenorhabditis bovis</name>
    <dbReference type="NCBI Taxonomy" id="2654633"/>
    <lineage>
        <taxon>Eukaryota</taxon>
        <taxon>Metazoa</taxon>
        <taxon>Ecdysozoa</taxon>
        <taxon>Nematoda</taxon>
        <taxon>Chromadorea</taxon>
        <taxon>Rhabditida</taxon>
        <taxon>Rhabditina</taxon>
        <taxon>Rhabditomorpha</taxon>
        <taxon>Rhabditoidea</taxon>
        <taxon>Rhabditidae</taxon>
        <taxon>Peloderinae</taxon>
        <taxon>Caenorhabditis</taxon>
    </lineage>
</organism>
<dbReference type="Proteomes" id="UP000494206">
    <property type="component" value="Unassembled WGS sequence"/>
</dbReference>
<comment type="caution">
    <text evidence="5">The sequence shown here is derived from an EMBL/GenBank/DDBJ whole genome shotgun (WGS) entry which is preliminary data.</text>
</comment>
<feature type="domain" description="Transcription factor CBF/NF-Y/archaeal histone" evidence="4">
    <location>
        <begin position="75"/>
        <end position="138"/>
    </location>
</feature>
<name>A0A8S1EAP6_9PELO</name>
<keyword evidence="6" id="KW-1185">Reference proteome</keyword>
<dbReference type="Pfam" id="PF00808">
    <property type="entry name" value="CBFD_NFYB_HMF"/>
    <property type="match status" value="1"/>
</dbReference>